<gene>
    <name evidence="1" type="primary">NAP1</name>
    <name evidence="1" type="ORF">CR513_38142</name>
</gene>
<dbReference type="EMBL" id="QJKJ01007982">
    <property type="protein sequence ID" value="RDX81208.1"/>
    <property type="molecule type" value="Genomic_DNA"/>
</dbReference>
<accession>A0A371FSD3</accession>
<sequence>MTPNIRSTTAFNVEMEGFSYNIHCLARCTSTVILVRGHQLGQSLSNGYASEKMVPELSIICDSSSLRLLETGSQPHESVPEFRMTPIATAAAFSHAITAANDVALLCCQVSSILHSASFPKRPRAAERLMDGDMLRLILKPQNNKRKCPWTYIRSQSTTRTLEELREVTSIVLLVLVSSLLLLMGSKKEVALAATPSNVPTIFD</sequence>
<reference evidence="1" key="1">
    <citation type="submission" date="2018-05" db="EMBL/GenBank/DDBJ databases">
        <title>Draft genome of Mucuna pruriens seed.</title>
        <authorList>
            <person name="Nnadi N.E."/>
            <person name="Vos R."/>
            <person name="Hasami M.H."/>
            <person name="Devisetty U.K."/>
            <person name="Aguiy J.C."/>
        </authorList>
    </citation>
    <scope>NUCLEOTIDE SEQUENCE [LARGE SCALE GENOMIC DNA]</scope>
    <source>
        <strain evidence="1">JCA_2017</strain>
    </source>
</reference>
<evidence type="ECO:0000313" key="1">
    <source>
        <dbReference type="EMBL" id="RDX81208.1"/>
    </source>
</evidence>
<proteinExistence type="predicted"/>
<name>A0A371FSD3_MUCPR</name>
<comment type="caution">
    <text evidence="1">The sequence shown here is derived from an EMBL/GenBank/DDBJ whole genome shotgun (WGS) entry which is preliminary data.</text>
</comment>
<dbReference type="AlphaFoldDB" id="A0A371FSD3"/>
<keyword evidence="2" id="KW-1185">Reference proteome</keyword>
<protein>
    <submittedName>
        <fullName evidence="1">Protein NAP1</fullName>
    </submittedName>
</protein>
<feature type="non-terminal residue" evidence="1">
    <location>
        <position position="1"/>
    </location>
</feature>
<dbReference type="Proteomes" id="UP000257109">
    <property type="component" value="Unassembled WGS sequence"/>
</dbReference>
<evidence type="ECO:0000313" key="2">
    <source>
        <dbReference type="Proteomes" id="UP000257109"/>
    </source>
</evidence>
<organism evidence="1 2">
    <name type="scientific">Mucuna pruriens</name>
    <name type="common">Velvet bean</name>
    <name type="synonym">Dolichos pruriens</name>
    <dbReference type="NCBI Taxonomy" id="157652"/>
    <lineage>
        <taxon>Eukaryota</taxon>
        <taxon>Viridiplantae</taxon>
        <taxon>Streptophyta</taxon>
        <taxon>Embryophyta</taxon>
        <taxon>Tracheophyta</taxon>
        <taxon>Spermatophyta</taxon>
        <taxon>Magnoliopsida</taxon>
        <taxon>eudicotyledons</taxon>
        <taxon>Gunneridae</taxon>
        <taxon>Pentapetalae</taxon>
        <taxon>rosids</taxon>
        <taxon>fabids</taxon>
        <taxon>Fabales</taxon>
        <taxon>Fabaceae</taxon>
        <taxon>Papilionoideae</taxon>
        <taxon>50 kb inversion clade</taxon>
        <taxon>NPAAA clade</taxon>
        <taxon>indigoferoid/millettioid clade</taxon>
        <taxon>Phaseoleae</taxon>
        <taxon>Mucuna</taxon>
    </lineage>
</organism>
<dbReference type="STRING" id="157652.A0A371FSD3"/>